<dbReference type="EMBL" id="JRAA01000001">
    <property type="protein sequence ID" value="KHF26563.1"/>
    <property type="molecule type" value="Genomic_DNA"/>
</dbReference>
<dbReference type="eggNOG" id="COG2854">
    <property type="taxonomic scope" value="Bacteria"/>
</dbReference>
<proteinExistence type="predicted"/>
<keyword evidence="1" id="KW-0732">Signal</keyword>
<dbReference type="STRING" id="2340.JV46_17700"/>
<keyword evidence="4" id="KW-1185">Reference proteome</keyword>
<dbReference type="Proteomes" id="UP000190962">
    <property type="component" value="Unassembled WGS sequence"/>
</dbReference>
<dbReference type="InterPro" id="IPR008869">
    <property type="entry name" value="MlaC/ttg2D"/>
</dbReference>
<organism evidence="2 4">
    <name type="scientific">Solemya velum gill symbiont</name>
    <dbReference type="NCBI Taxonomy" id="2340"/>
    <lineage>
        <taxon>Bacteria</taxon>
        <taxon>Pseudomonadati</taxon>
        <taxon>Pseudomonadota</taxon>
        <taxon>Gammaproteobacteria</taxon>
        <taxon>sulfur-oxidizing symbionts</taxon>
    </lineage>
</organism>
<evidence type="ECO:0000313" key="2">
    <source>
        <dbReference type="EMBL" id="KHF26563.1"/>
    </source>
</evidence>
<evidence type="ECO:0000313" key="5">
    <source>
        <dbReference type="Proteomes" id="UP000190962"/>
    </source>
</evidence>
<dbReference type="EMBL" id="MPNX01000001">
    <property type="protein sequence ID" value="OOY36319.1"/>
    <property type="molecule type" value="Genomic_DNA"/>
</dbReference>
<gene>
    <name evidence="3" type="ORF">BOV88_01675</name>
    <name evidence="2" type="ORF">JV46_17700</name>
</gene>
<dbReference type="Gene3D" id="3.10.450.710">
    <property type="entry name" value="Tgt2/MlaC"/>
    <property type="match status" value="1"/>
</dbReference>
<accession>A0A0B0H8Q7</accession>
<dbReference type="Pfam" id="PF05494">
    <property type="entry name" value="MlaC"/>
    <property type="match status" value="1"/>
</dbReference>
<dbReference type="RefSeq" id="WP_052132058.1">
    <property type="nucleotide sequence ID" value="NZ_JRAA01000001.1"/>
</dbReference>
<comment type="caution">
    <text evidence="2">The sequence shown here is derived from an EMBL/GenBank/DDBJ whole genome shotgun (WGS) entry which is preliminary data.</text>
</comment>
<dbReference type="PANTHER" id="PTHR36573:SF1">
    <property type="entry name" value="INTERMEMBRANE PHOSPHOLIPID TRANSPORT SYSTEM BINDING PROTEIN MLAC"/>
    <property type="match status" value="1"/>
</dbReference>
<dbReference type="PIRSF" id="PIRSF004649">
    <property type="entry name" value="MlaC"/>
    <property type="match status" value="1"/>
</dbReference>
<evidence type="ECO:0000313" key="4">
    <source>
        <dbReference type="Proteomes" id="UP000030856"/>
    </source>
</evidence>
<sequence length="203" mass="22537">MKKSLIWSFLVSLLFIAPVTMAADEDVIKVVDDAAQKVLKRFESRKDELKAHPERIHDAVADLVKPHFDFNALTQSAMGKHWRRASSADKRSVVKAFSELLIRTYGSALLNYSGKPIEYGEARRSKDNLRVLVPSKVTTASGSLVTIDYILHKPGRAWLVSDVKIEGISLAANYRTSFANEIRSGGVTGLVAKLEERNKALVN</sequence>
<reference evidence="3 5" key="2">
    <citation type="submission" date="2016-11" db="EMBL/GenBank/DDBJ databases">
        <title>Mixed transmission modes and dynamic genome evolution in an obligate animal-bacterial symbiosis.</title>
        <authorList>
            <person name="Russell S.L."/>
            <person name="Corbett-Detig R.B."/>
            <person name="Cavanaugh C.M."/>
        </authorList>
    </citation>
    <scope>NUCLEOTIDE SEQUENCE [LARGE SCALE GENOMIC DNA]</scope>
    <source>
        <strain evidence="3">MA-KB16</strain>
    </source>
</reference>
<dbReference type="InterPro" id="IPR042245">
    <property type="entry name" value="Tgt2/MlaC_sf"/>
</dbReference>
<dbReference type="Proteomes" id="UP000030856">
    <property type="component" value="Unassembled WGS sequence"/>
</dbReference>
<evidence type="ECO:0000256" key="1">
    <source>
        <dbReference type="SAM" id="SignalP"/>
    </source>
</evidence>
<evidence type="ECO:0000313" key="3">
    <source>
        <dbReference type="EMBL" id="OOY36319.1"/>
    </source>
</evidence>
<name>A0A0B0H8Q7_SOVGS</name>
<feature type="chain" id="PRO_5010611200" evidence="1">
    <location>
        <begin position="23"/>
        <end position="203"/>
    </location>
</feature>
<reference evidence="2 4" key="1">
    <citation type="journal article" date="2014" name="BMC Genomics">
        <title>The genome of the intracellular bacterium of the coastal bivalve, Solemya velum: a blueprint for thriving in and out of symbiosis.</title>
        <authorList>
            <person name="Dmytrenko O."/>
            <person name="Russell S.L."/>
            <person name="Loo W.T."/>
            <person name="Fontanez K.M."/>
            <person name="Liao L."/>
            <person name="Roeselers G."/>
            <person name="Sharma R."/>
            <person name="Stewart F.J."/>
            <person name="Newton I.L."/>
            <person name="Woyke T."/>
            <person name="Wu D."/>
            <person name="Lang J.M."/>
            <person name="Eisen J.A."/>
            <person name="Cavanaugh C.M."/>
        </authorList>
    </citation>
    <scope>NUCLEOTIDE SEQUENCE [LARGE SCALE GENOMIC DNA]</scope>
    <source>
        <strain evidence="2 4">WH</strain>
    </source>
</reference>
<feature type="signal peptide" evidence="1">
    <location>
        <begin position="1"/>
        <end position="22"/>
    </location>
</feature>
<dbReference type="OrthoDB" id="9787053at2"/>
<dbReference type="PANTHER" id="PTHR36573">
    <property type="entry name" value="INTERMEMBRANE PHOSPHOLIPID TRANSPORT SYSTEM BINDING PROTEIN MLAC"/>
    <property type="match status" value="1"/>
</dbReference>
<protein>
    <submittedName>
        <fullName evidence="2">ABC-type transport system, auxiliary component</fullName>
    </submittedName>
</protein>
<dbReference type="AlphaFoldDB" id="A0A0B0H8Q7"/>